<dbReference type="Gene3D" id="2.60.120.200">
    <property type="match status" value="1"/>
</dbReference>
<dbReference type="InterPro" id="IPR011050">
    <property type="entry name" value="Pectin_lyase_fold/virulence"/>
</dbReference>
<evidence type="ECO:0000313" key="5">
    <source>
        <dbReference type="Proteomes" id="UP000282322"/>
    </source>
</evidence>
<dbReference type="SUPFAM" id="SSF49899">
    <property type="entry name" value="Concanavalin A-like lectins/glucanases"/>
    <property type="match status" value="1"/>
</dbReference>
<reference evidence="4 5" key="1">
    <citation type="submission" date="2018-11" db="EMBL/GenBank/DDBJ databases">
        <title>Taxonoimc description of Halomarina strain SPP-AMP-1.</title>
        <authorList>
            <person name="Pal Y."/>
            <person name="Srinivasana K."/>
            <person name="Verma A."/>
            <person name="Kumar P."/>
        </authorList>
    </citation>
    <scope>NUCLEOTIDE SEQUENCE [LARGE SCALE GENOMIC DNA]</scope>
    <source>
        <strain evidence="4 5">SPP-AMP-1</strain>
    </source>
</reference>
<comment type="caution">
    <text evidence="4">The sequence shown here is derived from an EMBL/GenBank/DDBJ whole genome shotgun (WGS) entry which is preliminary data.</text>
</comment>
<dbReference type="AlphaFoldDB" id="A0A3P3RCH1"/>
<keyword evidence="5" id="KW-1185">Reference proteome</keyword>
<feature type="region of interest" description="Disordered" evidence="3">
    <location>
        <begin position="270"/>
        <end position="304"/>
    </location>
</feature>
<dbReference type="PANTHER" id="PTHR42970">
    <property type="entry name" value="PECTATE LYASE C-RELATED"/>
    <property type="match status" value="1"/>
</dbReference>
<dbReference type="InterPro" id="IPR012334">
    <property type="entry name" value="Pectin_lyas_fold"/>
</dbReference>
<dbReference type="InterPro" id="IPR052063">
    <property type="entry name" value="Polysaccharide_Lyase_1"/>
</dbReference>
<accession>A0A3P3RCH1</accession>
<dbReference type="GO" id="GO:0046872">
    <property type="term" value="F:metal ion binding"/>
    <property type="evidence" value="ECO:0007669"/>
    <property type="project" value="UniProtKB-KW"/>
</dbReference>
<dbReference type="Gene3D" id="2.160.20.10">
    <property type="entry name" value="Single-stranded right-handed beta-helix, Pectin lyase-like"/>
    <property type="match status" value="1"/>
</dbReference>
<proteinExistence type="predicted"/>
<keyword evidence="1" id="KW-0479">Metal-binding</keyword>
<keyword evidence="4" id="KW-0456">Lyase</keyword>
<evidence type="ECO:0000313" key="4">
    <source>
        <dbReference type="EMBL" id="RRJ30153.1"/>
    </source>
</evidence>
<dbReference type="Proteomes" id="UP000282322">
    <property type="component" value="Unassembled WGS sequence"/>
</dbReference>
<organism evidence="4 5">
    <name type="scientific">Halocatena pleomorpha</name>
    <dbReference type="NCBI Taxonomy" id="1785090"/>
    <lineage>
        <taxon>Archaea</taxon>
        <taxon>Methanobacteriati</taxon>
        <taxon>Methanobacteriota</taxon>
        <taxon>Stenosarchaea group</taxon>
        <taxon>Halobacteria</taxon>
        <taxon>Halobacteriales</taxon>
        <taxon>Natronomonadaceae</taxon>
        <taxon>Halocatena</taxon>
    </lineage>
</organism>
<keyword evidence="2" id="KW-0325">Glycoprotein</keyword>
<evidence type="ECO:0000256" key="1">
    <source>
        <dbReference type="ARBA" id="ARBA00022723"/>
    </source>
</evidence>
<evidence type="ECO:0000256" key="2">
    <source>
        <dbReference type="ARBA" id="ARBA00023180"/>
    </source>
</evidence>
<name>A0A3P3RCH1_9EURY</name>
<feature type="compositionally biased region" description="Polar residues" evidence="3">
    <location>
        <begin position="270"/>
        <end position="292"/>
    </location>
</feature>
<dbReference type="SUPFAM" id="SSF51126">
    <property type="entry name" value="Pectin lyase-like"/>
    <property type="match status" value="1"/>
</dbReference>
<protein>
    <submittedName>
        <fullName evidence="4">Pectate lyase</fullName>
    </submittedName>
</protein>
<dbReference type="GO" id="GO:0016829">
    <property type="term" value="F:lyase activity"/>
    <property type="evidence" value="ECO:0007669"/>
    <property type="project" value="UniProtKB-KW"/>
</dbReference>
<evidence type="ECO:0000256" key="3">
    <source>
        <dbReference type="SAM" id="MobiDB-lite"/>
    </source>
</evidence>
<sequence length="654" mass="69781">MEGGGADIWGTEDAFQYYYTPVSGDFDVAVRSIAVENTDIWAKAGLMVRDSLEANASNAMVRRRPNGEVSLQWRPESGGETTSAGGAEADWLRFVRSGDTLEAYRSTDGESWTTIGVLTDADIALSESVSVGLAVTSHSVGTSCTATFQGLTGIEPDSNGDIGDVAVSGGVNAQTGVPLVSSTEPTDVTATGATLRGELTDLGGADAAECYFEYREVPHESWTTTQTQTLTAAGSFAVDADGLTDRRYYEVRAVADTDDGDTATGAVVQFSTPNRSNSQPNSDAGPSSSSQFDPDDGFARAAPWLDDETPIITITEPTRDQLDRAVTVDGERLIVFETSGTVDLDGTQLTVTNDELYLAGQTAPSPGITLIGGRFFLDANDCVIQHIRIRKGDTGPTGEGPSDAVQTGDGTRNNVIDHCTATWGIDETFSVGYDTENTTVSNCLIAEALRFPYPDKDVHYGTLVGDGSENVTLVGNVWAHNTNRLPRLKAETTSVVVNNVMYHYDEATNLGETGTVYSSVVGNGYLRGDNGDTNIDGGNAYLDDNYSADPETPMTENVTELNAPPLWPDGLAALPSEELETHNLENAGARPADRTEHDERVIDQVRNRTGSFIDSQTEVGGYPDLAVVTHELTVPNGGTRAWLRSWARRVEEGS</sequence>
<dbReference type="EMBL" id="RRCH01000023">
    <property type="protein sequence ID" value="RRJ30153.1"/>
    <property type="molecule type" value="Genomic_DNA"/>
</dbReference>
<gene>
    <name evidence="4" type="ORF">EIK79_10915</name>
</gene>
<feature type="region of interest" description="Disordered" evidence="3">
    <location>
        <begin position="392"/>
        <end position="411"/>
    </location>
</feature>
<dbReference type="PANTHER" id="PTHR42970:SF1">
    <property type="entry name" value="PECTATE LYASE C-RELATED"/>
    <property type="match status" value="1"/>
</dbReference>
<dbReference type="InterPro" id="IPR013320">
    <property type="entry name" value="ConA-like_dom_sf"/>
</dbReference>